<evidence type="ECO:0000313" key="2">
    <source>
        <dbReference type="EMBL" id="TDL24047.1"/>
    </source>
</evidence>
<proteinExistence type="predicted"/>
<evidence type="ECO:0000256" key="1">
    <source>
        <dbReference type="SAM" id="MobiDB-lite"/>
    </source>
</evidence>
<dbReference type="Proteomes" id="UP000294933">
    <property type="component" value="Unassembled WGS sequence"/>
</dbReference>
<reference evidence="2 3" key="1">
    <citation type="submission" date="2018-06" db="EMBL/GenBank/DDBJ databases">
        <title>A transcriptomic atlas of mushroom development highlights an independent origin of complex multicellularity.</title>
        <authorList>
            <consortium name="DOE Joint Genome Institute"/>
            <person name="Krizsan K."/>
            <person name="Almasi E."/>
            <person name="Merenyi Z."/>
            <person name="Sahu N."/>
            <person name="Viragh M."/>
            <person name="Koszo T."/>
            <person name="Mondo S."/>
            <person name="Kiss B."/>
            <person name="Balint B."/>
            <person name="Kues U."/>
            <person name="Barry K."/>
            <person name="Hegedus J.C."/>
            <person name="Henrissat B."/>
            <person name="Johnson J."/>
            <person name="Lipzen A."/>
            <person name="Ohm R."/>
            <person name="Nagy I."/>
            <person name="Pangilinan J."/>
            <person name="Yan J."/>
            <person name="Xiong Y."/>
            <person name="Grigoriev I.V."/>
            <person name="Hibbett D.S."/>
            <person name="Nagy L.G."/>
        </authorList>
    </citation>
    <scope>NUCLEOTIDE SEQUENCE [LARGE SCALE GENOMIC DNA]</scope>
    <source>
        <strain evidence="2 3">SZMC22713</strain>
    </source>
</reference>
<protein>
    <submittedName>
        <fullName evidence="2">Uncharacterized protein</fullName>
    </submittedName>
</protein>
<feature type="region of interest" description="Disordered" evidence="1">
    <location>
        <begin position="185"/>
        <end position="217"/>
    </location>
</feature>
<dbReference type="VEuPathDB" id="FungiDB:BD410DRAFT_802346"/>
<organism evidence="2 3">
    <name type="scientific">Rickenella mellea</name>
    <dbReference type="NCBI Taxonomy" id="50990"/>
    <lineage>
        <taxon>Eukaryota</taxon>
        <taxon>Fungi</taxon>
        <taxon>Dikarya</taxon>
        <taxon>Basidiomycota</taxon>
        <taxon>Agaricomycotina</taxon>
        <taxon>Agaricomycetes</taxon>
        <taxon>Hymenochaetales</taxon>
        <taxon>Rickenellaceae</taxon>
        <taxon>Rickenella</taxon>
    </lineage>
</organism>
<evidence type="ECO:0000313" key="3">
    <source>
        <dbReference type="Proteomes" id="UP000294933"/>
    </source>
</evidence>
<dbReference type="AlphaFoldDB" id="A0A4Y7Q8R2"/>
<gene>
    <name evidence="2" type="ORF">BD410DRAFT_802346</name>
</gene>
<keyword evidence="3" id="KW-1185">Reference proteome</keyword>
<accession>A0A4Y7Q8R2</accession>
<dbReference type="EMBL" id="ML170168">
    <property type="protein sequence ID" value="TDL24047.1"/>
    <property type="molecule type" value="Genomic_DNA"/>
</dbReference>
<sequence>MIHKNRCYDQATADKATPAPIWHMASTPNSCQTGAGVAVQIFSSFALRVPAHLSCERPLQSYGVAGFVVSICIQVVKARVLPLTRESYRGLVKREQRNMVEIAPSANPLIFFAWNLEFTLLFSVRSFTRFCLSVNTTDRILPRSPLSSSPKYHEYLLASLVSLFVMGNIVSTTQYQCAPFSPASLTTSVSKPRGSGRPQGIDSSPASPQEDHGDGHVVTGMKRKADVTLAERPAKRGLTLSSFAQRMTTNLDACLCRTKHSRRKNMAFAQLNRTTTPLYHRPTAILWDFVSPIEPSALVLELRTLMDISPLHALPRLRYFAAIGFTATPQYNGLTIDLDTTSSFDGLMVWRHSSSFQKIDHLRVRLSAPLDLATYETKILRFFFQSLPHQQTHVEHLSIRVQGLECYQLIRLLAEIHNSGVRYFSFRSSCPEECNPPMSTPVIGGTLSDLEGFDLQMPHPFLPIQTWMLSSIIPSAATLQVLSVTCVSLDTAQWRQLLLSRRTFPTLKQCTFDISISFQIFMDFVRVHPFLERIAVSNGKPLNSNMDLHGGGAKLKLPMLRYLDGPAAFLVALFNHLKDQPPGLSVVAIRPDGDDLQSSAVDKVLGRVPRSVSTLVIEFGQRTNGAVFAKTDRKRLERSLNHISSLVLSQRSHQNTSVHQLEDAILDNVSTWAGLFPALTSVVALVKPSKQKLFKEKLLAACTNVSDANVGFC</sequence>
<name>A0A4Y7Q8R2_9AGAM</name>